<comment type="caution">
    <text evidence="5">The sequence shown here is derived from an EMBL/GenBank/DDBJ whole genome shotgun (WGS) entry which is preliminary data.</text>
</comment>
<protein>
    <submittedName>
        <fullName evidence="5">Tbc1 domain family member 17</fullName>
    </submittedName>
</protein>
<keyword evidence="6" id="KW-1185">Reference proteome</keyword>
<dbReference type="OrthoDB" id="10264062at2759"/>
<dbReference type="AlphaFoldDB" id="A0A830D5D1"/>
<dbReference type="EMBL" id="BMAC01000833">
    <property type="protein sequence ID" value="GFQ03454.1"/>
    <property type="molecule type" value="Genomic_DNA"/>
</dbReference>
<accession>A0A830D5D1</accession>
<dbReference type="Pfam" id="PF12068">
    <property type="entry name" value="PH_RBD"/>
    <property type="match status" value="1"/>
</dbReference>
<evidence type="ECO:0000313" key="5">
    <source>
        <dbReference type="EMBL" id="GFQ03454.1"/>
    </source>
</evidence>
<feature type="compositionally biased region" description="Polar residues" evidence="2">
    <location>
        <begin position="141"/>
        <end position="152"/>
    </location>
</feature>
<name>A0A830D5D1_9LAMI</name>
<feature type="domain" description="Small G protein signalling modulator 1/2 Rab-binding" evidence="4">
    <location>
        <begin position="10"/>
        <end position="108"/>
    </location>
</feature>
<dbReference type="Gene3D" id="2.30.29.230">
    <property type="match status" value="1"/>
</dbReference>
<dbReference type="InterPro" id="IPR021935">
    <property type="entry name" value="SGSM1/2_RBD"/>
</dbReference>
<keyword evidence="3" id="KW-1133">Transmembrane helix</keyword>
<organism evidence="5 6">
    <name type="scientific">Phtheirospermum japonicum</name>
    <dbReference type="NCBI Taxonomy" id="374723"/>
    <lineage>
        <taxon>Eukaryota</taxon>
        <taxon>Viridiplantae</taxon>
        <taxon>Streptophyta</taxon>
        <taxon>Embryophyta</taxon>
        <taxon>Tracheophyta</taxon>
        <taxon>Spermatophyta</taxon>
        <taxon>Magnoliopsida</taxon>
        <taxon>eudicotyledons</taxon>
        <taxon>Gunneridae</taxon>
        <taxon>Pentapetalae</taxon>
        <taxon>asterids</taxon>
        <taxon>lamiids</taxon>
        <taxon>Lamiales</taxon>
        <taxon>Orobanchaceae</taxon>
        <taxon>Orobanchaceae incertae sedis</taxon>
        <taxon>Phtheirospermum</taxon>
    </lineage>
</organism>
<evidence type="ECO:0000313" key="6">
    <source>
        <dbReference type="Proteomes" id="UP000653305"/>
    </source>
</evidence>
<evidence type="ECO:0000256" key="3">
    <source>
        <dbReference type="SAM" id="Phobius"/>
    </source>
</evidence>
<feature type="transmembrane region" description="Helical" evidence="3">
    <location>
        <begin position="44"/>
        <end position="64"/>
    </location>
</feature>
<keyword evidence="3" id="KW-0812">Transmembrane</keyword>
<dbReference type="GO" id="GO:0005096">
    <property type="term" value="F:GTPase activator activity"/>
    <property type="evidence" value="ECO:0007669"/>
    <property type="project" value="UniProtKB-KW"/>
</dbReference>
<evidence type="ECO:0000256" key="1">
    <source>
        <dbReference type="ARBA" id="ARBA00022468"/>
    </source>
</evidence>
<gene>
    <name evidence="5" type="ORF">PHJA_002489200</name>
</gene>
<sequence length="299" mass="33966">MSWIPYKGQSSNARLSEKDKNLYTIRAVPFSDIRSIRRHTPTLGWQYIIIVMSSGLAFPPLYFYNGGMREFIATIKQHVFLVRSAEDSNIFLVNDFQNPLQRTLSSLELPMAVPVANVHSPTVGANESFSSAELERGGPDNKNSGNLQQYGRQRQKLHDPARDLSIQVLEKFSLVTRFARETTSQLFRETHLDASTPNDERKPGQFSPVYHHVTASNDSPKVPDEVSVPSDPVEFDKLSLVWGKPRQPPLGKEEVRYSGFLVHLVDILTKSHRNDLELRLEVLPQHCYARLLTVSYFST</sequence>
<reference evidence="5" key="1">
    <citation type="submission" date="2020-07" db="EMBL/GenBank/DDBJ databases">
        <title>Ethylene signaling mediates host invasion by parasitic plants.</title>
        <authorList>
            <person name="Yoshida S."/>
        </authorList>
    </citation>
    <scope>NUCLEOTIDE SEQUENCE</scope>
    <source>
        <strain evidence="5">Okayama</strain>
    </source>
</reference>
<evidence type="ECO:0000256" key="2">
    <source>
        <dbReference type="SAM" id="MobiDB-lite"/>
    </source>
</evidence>
<proteinExistence type="predicted"/>
<keyword evidence="3" id="KW-0472">Membrane</keyword>
<feature type="region of interest" description="Disordered" evidence="2">
    <location>
        <begin position="128"/>
        <end position="159"/>
    </location>
</feature>
<keyword evidence="1" id="KW-0343">GTPase activation</keyword>
<evidence type="ECO:0000259" key="4">
    <source>
        <dbReference type="Pfam" id="PF12068"/>
    </source>
</evidence>
<dbReference type="Proteomes" id="UP000653305">
    <property type="component" value="Unassembled WGS sequence"/>
</dbReference>